<keyword evidence="2" id="KW-1185">Reference proteome</keyword>
<dbReference type="Proteomes" id="UP000245865">
    <property type="component" value="Unassembled WGS sequence"/>
</dbReference>
<evidence type="ECO:0000313" key="1">
    <source>
        <dbReference type="EMBL" id="PWL16182.1"/>
    </source>
</evidence>
<protein>
    <submittedName>
        <fullName evidence="1">Uncharacterized protein</fullName>
    </submittedName>
</protein>
<reference evidence="1 2" key="1">
    <citation type="submission" date="2018-05" db="EMBL/GenBank/DDBJ databases">
        <title>Comparative genomic sequence analysis between strain HN4 and CCM 8460T (Falsochrobactrum ovis) will provide more evidence to prove that HN4 is a new species of Falsochrobactrum.</title>
        <authorList>
            <person name="Lyu W."/>
            <person name="Sun L."/>
            <person name="Yao L."/>
        </authorList>
    </citation>
    <scope>NUCLEOTIDE SEQUENCE [LARGE SCALE GENOMIC DNA]</scope>
    <source>
        <strain evidence="1 2">HN4</strain>
    </source>
</reference>
<gene>
    <name evidence="1" type="ORF">DKP76_18930</name>
</gene>
<name>A0A316J2J1_9HYPH</name>
<accession>A0A316J2J1</accession>
<comment type="caution">
    <text evidence="1">The sequence shown here is derived from an EMBL/GenBank/DDBJ whole genome shotgun (WGS) entry which is preliminary data.</text>
</comment>
<sequence>MFVKLFLKIKKFLINKYTDVLHQNKFSIFVYKNRQFGLANRSETFILYLFLYYFIFQLPIRCPAQRGRAIVSRHDAH</sequence>
<dbReference type="EMBL" id="QGDB01000038">
    <property type="protein sequence ID" value="PWL16182.1"/>
    <property type="molecule type" value="Genomic_DNA"/>
</dbReference>
<proteinExistence type="predicted"/>
<dbReference type="AlphaFoldDB" id="A0A316J2J1"/>
<evidence type="ECO:0000313" key="2">
    <source>
        <dbReference type="Proteomes" id="UP000245865"/>
    </source>
</evidence>
<feature type="non-terminal residue" evidence="1">
    <location>
        <position position="77"/>
    </location>
</feature>
<organism evidence="1 2">
    <name type="scientific">Falsochrobactrum shanghaiense</name>
    <dbReference type="NCBI Taxonomy" id="2201899"/>
    <lineage>
        <taxon>Bacteria</taxon>
        <taxon>Pseudomonadati</taxon>
        <taxon>Pseudomonadota</taxon>
        <taxon>Alphaproteobacteria</taxon>
        <taxon>Hyphomicrobiales</taxon>
        <taxon>Brucellaceae</taxon>
        <taxon>Falsochrobactrum</taxon>
    </lineage>
</organism>